<evidence type="ECO:0000313" key="2">
    <source>
        <dbReference type="EMBL" id="KFB39400.1"/>
    </source>
</evidence>
<sequence>MNGWKLSKQNPRVWLSPVTQLREDLPEGSALAFGPHEKGTSPKRSGLPAKTV</sequence>
<proteinExistence type="predicted"/>
<dbReference type="EMBL" id="KE524978">
    <property type="protein sequence ID" value="KFB39400.1"/>
    <property type="molecule type" value="Genomic_DNA"/>
</dbReference>
<keyword evidence="4" id="KW-1185">Reference proteome</keyword>
<dbReference type="VEuPathDB" id="VectorBase:ASIC006828"/>
<dbReference type="EMBL" id="ATLV01014694">
    <property type="status" value="NOT_ANNOTATED_CDS"/>
    <property type="molecule type" value="Genomic_DNA"/>
</dbReference>
<dbReference type="AlphaFoldDB" id="A0A084VN56"/>
<evidence type="ECO:0000313" key="3">
    <source>
        <dbReference type="EnsemblMetazoa" id="ASIC006828-PA"/>
    </source>
</evidence>
<evidence type="ECO:0000256" key="1">
    <source>
        <dbReference type="SAM" id="MobiDB-lite"/>
    </source>
</evidence>
<gene>
    <name evidence="2" type="ORF">ZHAS_00006828</name>
</gene>
<reference evidence="3" key="2">
    <citation type="submission" date="2020-05" db="UniProtKB">
        <authorList>
            <consortium name="EnsemblMetazoa"/>
        </authorList>
    </citation>
    <scope>IDENTIFICATION</scope>
</reference>
<dbReference type="EnsemblMetazoa" id="ASIC006828-RA">
    <property type="protein sequence ID" value="ASIC006828-PA"/>
    <property type="gene ID" value="ASIC006828"/>
</dbReference>
<organism evidence="2">
    <name type="scientific">Anopheles sinensis</name>
    <name type="common">Mosquito</name>
    <dbReference type="NCBI Taxonomy" id="74873"/>
    <lineage>
        <taxon>Eukaryota</taxon>
        <taxon>Metazoa</taxon>
        <taxon>Ecdysozoa</taxon>
        <taxon>Arthropoda</taxon>
        <taxon>Hexapoda</taxon>
        <taxon>Insecta</taxon>
        <taxon>Pterygota</taxon>
        <taxon>Neoptera</taxon>
        <taxon>Endopterygota</taxon>
        <taxon>Diptera</taxon>
        <taxon>Nematocera</taxon>
        <taxon>Culicoidea</taxon>
        <taxon>Culicidae</taxon>
        <taxon>Anophelinae</taxon>
        <taxon>Anopheles</taxon>
    </lineage>
</organism>
<protein>
    <submittedName>
        <fullName evidence="2 3">Uncharacterized protein</fullName>
    </submittedName>
</protein>
<name>A0A084VN56_ANOSI</name>
<dbReference type="Proteomes" id="UP000030765">
    <property type="component" value="Unassembled WGS sequence"/>
</dbReference>
<accession>A0A084VN56</accession>
<evidence type="ECO:0000313" key="4">
    <source>
        <dbReference type="Proteomes" id="UP000030765"/>
    </source>
</evidence>
<feature type="region of interest" description="Disordered" evidence="1">
    <location>
        <begin position="26"/>
        <end position="52"/>
    </location>
</feature>
<reference evidence="2 4" key="1">
    <citation type="journal article" date="2014" name="BMC Genomics">
        <title>Genome sequence of Anopheles sinensis provides insight into genetics basis of mosquito competence for malaria parasites.</title>
        <authorList>
            <person name="Zhou D."/>
            <person name="Zhang D."/>
            <person name="Ding G."/>
            <person name="Shi L."/>
            <person name="Hou Q."/>
            <person name="Ye Y."/>
            <person name="Xu Y."/>
            <person name="Zhou H."/>
            <person name="Xiong C."/>
            <person name="Li S."/>
            <person name="Yu J."/>
            <person name="Hong S."/>
            <person name="Yu X."/>
            <person name="Zou P."/>
            <person name="Chen C."/>
            <person name="Chang X."/>
            <person name="Wang W."/>
            <person name="Lv Y."/>
            <person name="Sun Y."/>
            <person name="Ma L."/>
            <person name="Shen B."/>
            <person name="Zhu C."/>
        </authorList>
    </citation>
    <scope>NUCLEOTIDE SEQUENCE [LARGE SCALE GENOMIC DNA]</scope>
</reference>